<dbReference type="GO" id="GO:0051666">
    <property type="term" value="P:actin cortical patch localization"/>
    <property type="evidence" value="ECO:0007669"/>
    <property type="project" value="TreeGrafter"/>
</dbReference>
<dbReference type="InterPro" id="IPR045007">
    <property type="entry name" value="LSB5"/>
</dbReference>
<dbReference type="GO" id="GO:0007015">
    <property type="term" value="P:actin filament organization"/>
    <property type="evidence" value="ECO:0007669"/>
    <property type="project" value="InterPro"/>
</dbReference>
<feature type="region of interest" description="Disordered" evidence="2">
    <location>
        <begin position="723"/>
        <end position="810"/>
    </location>
</feature>
<feature type="compositionally biased region" description="Basic and acidic residues" evidence="2">
    <location>
        <begin position="773"/>
        <end position="803"/>
    </location>
</feature>
<feature type="region of interest" description="Disordered" evidence="2">
    <location>
        <begin position="590"/>
        <end position="620"/>
    </location>
</feature>
<feature type="coiled-coil region" evidence="1">
    <location>
        <begin position="533"/>
        <end position="567"/>
    </location>
</feature>
<feature type="domain" description="VHS" evidence="3">
    <location>
        <begin position="206"/>
        <end position="297"/>
    </location>
</feature>
<keyword evidence="5" id="KW-1185">Reference proteome</keyword>
<name>A0A8H6U1H4_9AGAR</name>
<dbReference type="GO" id="GO:0006897">
    <property type="term" value="P:endocytosis"/>
    <property type="evidence" value="ECO:0007669"/>
    <property type="project" value="InterPro"/>
</dbReference>
<feature type="compositionally biased region" description="Low complexity" evidence="2">
    <location>
        <begin position="79"/>
        <end position="91"/>
    </location>
</feature>
<feature type="compositionally biased region" description="Basic and acidic residues" evidence="2">
    <location>
        <begin position="135"/>
        <end position="191"/>
    </location>
</feature>
<feature type="region of interest" description="Disordered" evidence="2">
    <location>
        <begin position="314"/>
        <end position="350"/>
    </location>
</feature>
<feature type="region of interest" description="Disordered" evidence="2">
    <location>
        <begin position="1"/>
        <end position="191"/>
    </location>
</feature>
<evidence type="ECO:0000259" key="3">
    <source>
        <dbReference type="PROSITE" id="PS50179"/>
    </source>
</evidence>
<accession>A0A8H6U1H4</accession>
<feature type="compositionally biased region" description="Basic and acidic residues" evidence="2">
    <location>
        <begin position="1"/>
        <end position="12"/>
    </location>
</feature>
<dbReference type="PANTHER" id="PTHR47789:SF2">
    <property type="entry name" value="VHS DOMAIN-CONTAINING PROTEIN"/>
    <property type="match status" value="1"/>
</dbReference>
<keyword evidence="1" id="KW-0175">Coiled coil</keyword>
<dbReference type="InterPro" id="IPR008942">
    <property type="entry name" value="ENTH_VHS"/>
</dbReference>
<reference evidence="4" key="1">
    <citation type="submission" date="2020-05" db="EMBL/GenBank/DDBJ databases">
        <title>Mycena genomes resolve the evolution of fungal bioluminescence.</title>
        <authorList>
            <person name="Tsai I.J."/>
        </authorList>
    </citation>
    <scope>NUCLEOTIDE SEQUENCE</scope>
    <source>
        <strain evidence="4">CCC161011</strain>
    </source>
</reference>
<evidence type="ECO:0000256" key="2">
    <source>
        <dbReference type="SAM" id="MobiDB-lite"/>
    </source>
</evidence>
<dbReference type="InterPro" id="IPR002014">
    <property type="entry name" value="VHS_dom"/>
</dbReference>
<protein>
    <recommendedName>
        <fullName evidence="3">VHS domain-containing protein</fullName>
    </recommendedName>
</protein>
<feature type="compositionally biased region" description="Low complexity" evidence="2">
    <location>
        <begin position="659"/>
        <end position="670"/>
    </location>
</feature>
<sequence length="851" mass="94508">MKKLFGREKPKDQPLQPPVQQTPLTTPIHQQFATRPQSSTDDNQWEAVEQHTPPLPPGASPPVPSPTGARSPSPYTVVPQAKQPPSQQQGQTLRKKTPPVLGILSSLDPVQPHPGHTRNKSEERIQPENMPPPPQKEKEKKGGFWGRGDKDKDRDRERERERVEMEAREREREAREREHRERGREPRRDDENELTRKIGFLTATASEDWTLVLDVCDHASATEANAKEAVRALRREFKYGEPAAQLAAARLWAIMLRNSSDTFISQSTSRKFLDTLEDLLTSSRTSPVVRERVMDVLAAAAYASGTKKDTGFRGLWRRVKPRDKPEEGMPFDTEDAMFNPPLMSAGRPSATYDYDTNSINVNAPPPIVYQDATPIVPDTPPVSRPPPHKRKTSDNNTPGSGENRERPRKGRSHRSRNEDQVIPPDEDMRRLFQECKIGVGNANLLSQALAMATPEELHDSVIVEFHKKCMDSQELIWSQISWATAGAERSREKAEQKERERVRTRKISTNTLNSINPNGNGSVPDLSLSTPVLTREEELLADLLASNEQLLEAIKLYDDLKRVAEEREVLARSQNDRWMDPRDRPQYIAEDGTLHADPIGTGGSSSRSRSASPSPAARVAVSPPVPVPVVMQHPLPSHPQQLEHGMAAYHQPSPPPHPHSQAQLQQQQTLAPPPAAPHGPRSPGAGAGLSRTPSPGHPDLAMGGGVGELANGVGAMRVGAGGYAYTPSSGRGSIDDEGLREREREVSYNSDGEEDEEADERPYQPSAKALGKRKVEVDPYERQPLEDELSLGHKDNLDDRPLDSDDEDTPEKFWAHRLHPAPHFVYDAAAERTAARIREGHVSALIVNGVH</sequence>
<dbReference type="GO" id="GO:0007034">
    <property type="term" value="P:vacuolar transport"/>
    <property type="evidence" value="ECO:0007669"/>
    <property type="project" value="UniProtKB-ARBA"/>
</dbReference>
<feature type="compositionally biased region" description="Basic and acidic residues" evidence="2">
    <location>
        <begin position="733"/>
        <end position="746"/>
    </location>
</feature>
<dbReference type="CDD" id="cd16980">
    <property type="entry name" value="VHS_Lsb5"/>
    <property type="match status" value="1"/>
</dbReference>
<feature type="region of interest" description="Disordered" evidence="2">
    <location>
        <begin position="363"/>
        <end position="426"/>
    </location>
</feature>
<evidence type="ECO:0000313" key="4">
    <source>
        <dbReference type="EMBL" id="KAF7326899.1"/>
    </source>
</evidence>
<feature type="compositionally biased region" description="Pro residues" evidence="2">
    <location>
        <begin position="53"/>
        <end position="65"/>
    </location>
</feature>
<feature type="compositionally biased region" description="Low complexity" evidence="2">
    <location>
        <begin position="18"/>
        <end position="27"/>
    </location>
</feature>
<dbReference type="OrthoDB" id="10255964at2759"/>
<dbReference type="PROSITE" id="PS50179">
    <property type="entry name" value="VHS"/>
    <property type="match status" value="1"/>
</dbReference>
<dbReference type="EMBL" id="JACAZI010000039">
    <property type="protein sequence ID" value="KAF7326899.1"/>
    <property type="molecule type" value="Genomic_DNA"/>
</dbReference>
<evidence type="ECO:0000256" key="1">
    <source>
        <dbReference type="SAM" id="Coils"/>
    </source>
</evidence>
<dbReference type="GO" id="GO:0043130">
    <property type="term" value="F:ubiquitin binding"/>
    <property type="evidence" value="ECO:0007669"/>
    <property type="project" value="InterPro"/>
</dbReference>
<dbReference type="GO" id="GO:0030479">
    <property type="term" value="C:actin cortical patch"/>
    <property type="evidence" value="ECO:0007669"/>
    <property type="project" value="TreeGrafter"/>
</dbReference>
<dbReference type="Gene3D" id="1.25.40.90">
    <property type="match status" value="1"/>
</dbReference>
<dbReference type="GO" id="GO:0035091">
    <property type="term" value="F:phosphatidylinositol binding"/>
    <property type="evidence" value="ECO:0007669"/>
    <property type="project" value="InterPro"/>
</dbReference>
<comment type="caution">
    <text evidence="4">The sequence shown here is derived from an EMBL/GenBank/DDBJ whole genome shotgun (WGS) entry which is preliminary data.</text>
</comment>
<evidence type="ECO:0000313" key="5">
    <source>
        <dbReference type="Proteomes" id="UP000620124"/>
    </source>
</evidence>
<organism evidence="4 5">
    <name type="scientific">Mycena venus</name>
    <dbReference type="NCBI Taxonomy" id="2733690"/>
    <lineage>
        <taxon>Eukaryota</taxon>
        <taxon>Fungi</taxon>
        <taxon>Dikarya</taxon>
        <taxon>Basidiomycota</taxon>
        <taxon>Agaricomycotina</taxon>
        <taxon>Agaricomycetes</taxon>
        <taxon>Agaricomycetidae</taxon>
        <taxon>Agaricales</taxon>
        <taxon>Marasmiineae</taxon>
        <taxon>Mycenaceae</taxon>
        <taxon>Mycena</taxon>
    </lineage>
</organism>
<dbReference type="AlphaFoldDB" id="A0A8H6U1H4"/>
<feature type="compositionally biased region" description="Polar residues" evidence="2">
    <location>
        <begin position="28"/>
        <end position="42"/>
    </location>
</feature>
<dbReference type="SUPFAM" id="SSF89009">
    <property type="entry name" value="GAT-like domain"/>
    <property type="match status" value="1"/>
</dbReference>
<gene>
    <name evidence="4" type="ORF">MVEN_02583800</name>
</gene>
<dbReference type="SMART" id="SM00288">
    <property type="entry name" value="VHS"/>
    <property type="match status" value="1"/>
</dbReference>
<dbReference type="Pfam" id="PF00790">
    <property type="entry name" value="VHS"/>
    <property type="match status" value="1"/>
</dbReference>
<proteinExistence type="predicted"/>
<dbReference type="PANTHER" id="PTHR47789">
    <property type="entry name" value="LAS SEVENTEEN-BINDING PROTEIN 5"/>
    <property type="match status" value="1"/>
</dbReference>
<dbReference type="Proteomes" id="UP000620124">
    <property type="component" value="Unassembled WGS sequence"/>
</dbReference>
<feature type="region of interest" description="Disordered" evidence="2">
    <location>
        <begin position="647"/>
        <end position="704"/>
    </location>
</feature>
<feature type="compositionally biased region" description="Low complexity" evidence="2">
    <location>
        <begin position="604"/>
        <end position="620"/>
    </location>
</feature>
<dbReference type="SUPFAM" id="SSF48464">
    <property type="entry name" value="ENTH/VHS domain"/>
    <property type="match status" value="1"/>
</dbReference>